<feature type="transmembrane region" description="Helical" evidence="5">
    <location>
        <begin position="146"/>
        <end position="167"/>
    </location>
</feature>
<keyword evidence="4 5" id="KW-0472">Membrane</keyword>
<protein>
    <submittedName>
        <fullName evidence="6">Oligosaccharide flippase family protein</fullName>
    </submittedName>
</protein>
<feature type="transmembrane region" description="Helical" evidence="5">
    <location>
        <begin position="461"/>
        <end position="482"/>
    </location>
</feature>
<dbReference type="Proteomes" id="UP001589836">
    <property type="component" value="Unassembled WGS sequence"/>
</dbReference>
<dbReference type="PANTHER" id="PTHR43424">
    <property type="entry name" value="LOCUS PUTATIVE PROTEIN 1-RELATED"/>
    <property type="match status" value="1"/>
</dbReference>
<dbReference type="InterPro" id="IPR052556">
    <property type="entry name" value="PolySynth_Transporter"/>
</dbReference>
<dbReference type="PANTHER" id="PTHR43424:SF1">
    <property type="entry name" value="LOCUS PUTATIVE PROTEIN 1-RELATED"/>
    <property type="match status" value="1"/>
</dbReference>
<feature type="transmembrane region" description="Helical" evidence="5">
    <location>
        <begin position="85"/>
        <end position="108"/>
    </location>
</feature>
<accession>A0ABV6LST2</accession>
<evidence type="ECO:0000256" key="4">
    <source>
        <dbReference type="ARBA" id="ARBA00023136"/>
    </source>
</evidence>
<dbReference type="Pfam" id="PF01943">
    <property type="entry name" value="Polysacc_synt"/>
    <property type="match status" value="1"/>
</dbReference>
<feature type="transmembrane region" description="Helical" evidence="5">
    <location>
        <begin position="173"/>
        <end position="194"/>
    </location>
</feature>
<feature type="transmembrane region" description="Helical" evidence="5">
    <location>
        <begin position="54"/>
        <end position="73"/>
    </location>
</feature>
<gene>
    <name evidence="6" type="ORF">ACFFGV_17160</name>
</gene>
<evidence type="ECO:0000313" key="6">
    <source>
        <dbReference type="EMBL" id="MFC0525314.1"/>
    </source>
</evidence>
<feature type="transmembrane region" description="Helical" evidence="5">
    <location>
        <begin position="230"/>
        <end position="251"/>
    </location>
</feature>
<feature type="transmembrane region" description="Helical" evidence="5">
    <location>
        <begin position="114"/>
        <end position="134"/>
    </location>
</feature>
<keyword evidence="7" id="KW-1185">Reference proteome</keyword>
<feature type="transmembrane region" description="Helical" evidence="5">
    <location>
        <begin position="437"/>
        <end position="455"/>
    </location>
</feature>
<feature type="transmembrane region" description="Helical" evidence="5">
    <location>
        <begin position="337"/>
        <end position="355"/>
    </location>
</feature>
<evidence type="ECO:0000256" key="5">
    <source>
        <dbReference type="SAM" id="Phobius"/>
    </source>
</evidence>
<dbReference type="EMBL" id="JBHLTP010000013">
    <property type="protein sequence ID" value="MFC0525314.1"/>
    <property type="molecule type" value="Genomic_DNA"/>
</dbReference>
<keyword evidence="3 5" id="KW-1133">Transmembrane helix</keyword>
<proteinExistence type="predicted"/>
<dbReference type="InterPro" id="IPR002797">
    <property type="entry name" value="Polysacc_synth"/>
</dbReference>
<keyword evidence="2 5" id="KW-0812">Transmembrane</keyword>
<comment type="caution">
    <text evidence="6">The sequence shown here is derived from an EMBL/GenBank/DDBJ whole genome shotgun (WGS) entry which is preliminary data.</text>
</comment>
<evidence type="ECO:0000313" key="7">
    <source>
        <dbReference type="Proteomes" id="UP001589836"/>
    </source>
</evidence>
<feature type="transmembrane region" description="Helical" evidence="5">
    <location>
        <begin position="399"/>
        <end position="417"/>
    </location>
</feature>
<feature type="transmembrane region" description="Helical" evidence="5">
    <location>
        <begin position="12"/>
        <end position="34"/>
    </location>
</feature>
<evidence type="ECO:0000256" key="1">
    <source>
        <dbReference type="ARBA" id="ARBA00004141"/>
    </source>
</evidence>
<feature type="transmembrane region" description="Helical" evidence="5">
    <location>
        <begin position="307"/>
        <end position="331"/>
    </location>
</feature>
<name>A0ABV6LST2_9BACI</name>
<reference evidence="6 7" key="1">
    <citation type="submission" date="2024-09" db="EMBL/GenBank/DDBJ databases">
        <authorList>
            <person name="Sun Q."/>
            <person name="Mori K."/>
        </authorList>
    </citation>
    <scope>NUCLEOTIDE SEQUENCE [LARGE SCALE GENOMIC DNA]</scope>
    <source>
        <strain evidence="6 7">NCAIM B.02529</strain>
    </source>
</reference>
<dbReference type="RefSeq" id="WP_377350432.1">
    <property type="nucleotide sequence ID" value="NZ_JBHLTP010000013.1"/>
</dbReference>
<feature type="transmembrane region" description="Helical" evidence="5">
    <location>
        <begin position="257"/>
        <end position="278"/>
    </location>
</feature>
<evidence type="ECO:0000256" key="2">
    <source>
        <dbReference type="ARBA" id="ARBA00022692"/>
    </source>
</evidence>
<comment type="subcellular location">
    <subcellularLocation>
        <location evidence="1">Membrane</location>
        <topology evidence="1">Multi-pass membrane protein</topology>
    </subcellularLocation>
</comment>
<sequence>MFAKFKNKHMLDLLFLTLSQLLNAFLSFIIQIILVRVVSVEAYGALSTVLRLNTLFSTLIVFGVGRFWLRIFASEGVNAFRWVKPTLFLTILSTFMTVLLYIITICFVENNLTITIGFIMISALIAQGTTDLALSVLQLESNYKVISILQVLNNGLRFLVVIIGSIISFDIYGIAIGFSMAALLLIVIQIPIIVRMFSENLFIKEKSIASEVSFVDSPDFKQTVVGTWPYAVGGFFFLVYYQVDILLLNIINGEMSAAYYNVAFTVLSFLYLFPNVLYQKFLLPKIHRWSVSSPGKIQTLNNLGTKCVAIIGSIFMIIVVATSNTLIPLTFGKQYEVSASILMIMSLSLPFRLMGNNYGSLLVTRENMVKKAKYQGVGAVLNLTLNLLLIPYITVFGAAISTVITEGLITLLFYRGVNKYIFKSAIRYKLNFNFFQFYLYIYMLVLVSFIFYILSLYKENIYIFIYTFITIVILIKPAKVIFREYILIKG</sequence>
<evidence type="ECO:0000256" key="3">
    <source>
        <dbReference type="ARBA" id="ARBA00022989"/>
    </source>
</evidence>
<organism evidence="6 7">
    <name type="scientific">Pontibacillus salicampi</name>
    <dbReference type="NCBI Taxonomy" id="1449801"/>
    <lineage>
        <taxon>Bacteria</taxon>
        <taxon>Bacillati</taxon>
        <taxon>Bacillota</taxon>
        <taxon>Bacilli</taxon>
        <taxon>Bacillales</taxon>
        <taxon>Bacillaceae</taxon>
        <taxon>Pontibacillus</taxon>
    </lineage>
</organism>